<keyword evidence="5" id="KW-0325">Glycoprotein</keyword>
<dbReference type="FunFam" id="3.20.20.190:FF:000011">
    <property type="entry name" value="Glycerophosphodiester phosphodiesterase GDPDL3"/>
    <property type="match status" value="1"/>
</dbReference>
<proteinExistence type="predicted"/>
<keyword evidence="11" id="KW-1185">Reference proteome</keyword>
<feature type="domain" description="GP-PDE" evidence="9">
    <location>
        <begin position="367"/>
        <end position="672"/>
    </location>
</feature>
<name>A0A0E0QKV9_ORYRU</name>
<evidence type="ECO:0000256" key="8">
    <source>
        <dbReference type="SAM" id="SignalP"/>
    </source>
</evidence>
<dbReference type="eggNOG" id="KOG2258">
    <property type="taxonomic scope" value="Eukaryota"/>
</dbReference>
<dbReference type="CDD" id="cd08604">
    <property type="entry name" value="GDPD_SHV3_repeat_2"/>
    <property type="match status" value="1"/>
</dbReference>
<dbReference type="GO" id="GO:0006071">
    <property type="term" value="P:glycerol metabolic process"/>
    <property type="evidence" value="ECO:0007669"/>
    <property type="project" value="UniProtKB-KW"/>
</dbReference>
<feature type="domain" description="GP-PDE" evidence="9">
    <location>
        <begin position="51"/>
        <end position="350"/>
    </location>
</feature>
<feature type="region of interest" description="Disordered" evidence="7">
    <location>
        <begin position="743"/>
        <end position="773"/>
    </location>
</feature>
<dbReference type="CDD" id="cd08603">
    <property type="entry name" value="GDPD_SHV3_repeat_1"/>
    <property type="match status" value="1"/>
</dbReference>
<feature type="chain" id="PRO_5002371326" description="glycerophosphodiester phosphodiesterase" evidence="8">
    <location>
        <begin position="38"/>
        <end position="798"/>
    </location>
</feature>
<evidence type="ECO:0000256" key="7">
    <source>
        <dbReference type="SAM" id="MobiDB-lite"/>
    </source>
</evidence>
<feature type="compositionally biased region" description="Low complexity" evidence="7">
    <location>
        <begin position="751"/>
        <end position="773"/>
    </location>
</feature>
<dbReference type="GO" id="GO:0006629">
    <property type="term" value="P:lipid metabolic process"/>
    <property type="evidence" value="ECO:0007669"/>
    <property type="project" value="InterPro"/>
</dbReference>
<evidence type="ECO:0000256" key="2">
    <source>
        <dbReference type="ARBA" id="ARBA00022729"/>
    </source>
</evidence>
<dbReference type="AlphaFoldDB" id="A0A0E0QKV9"/>
<dbReference type="Gramene" id="ORUFI08G21970.2">
    <property type="protein sequence ID" value="ORUFI08G21970.2"/>
    <property type="gene ID" value="ORUFI08G21970"/>
</dbReference>
<dbReference type="EnsemblPlants" id="ORUFI08G21970.2">
    <property type="protein sequence ID" value="ORUFI08G21970.2"/>
    <property type="gene ID" value="ORUFI08G21970"/>
</dbReference>
<reference evidence="11" key="1">
    <citation type="submission" date="2013-06" db="EMBL/GenBank/DDBJ databases">
        <authorList>
            <person name="Zhao Q."/>
        </authorList>
    </citation>
    <scope>NUCLEOTIDE SEQUENCE</scope>
    <source>
        <strain evidence="11">cv. W1943</strain>
    </source>
</reference>
<evidence type="ECO:0000256" key="6">
    <source>
        <dbReference type="ARBA" id="ARBA00047512"/>
    </source>
</evidence>
<dbReference type="FunFam" id="3.20.20.190:FF:000013">
    <property type="entry name" value="Glycerophosphodiester phosphodiesterase GDPDL3"/>
    <property type="match status" value="1"/>
</dbReference>
<evidence type="ECO:0000313" key="10">
    <source>
        <dbReference type="EnsemblPlants" id="ORUFI08G21970.2"/>
    </source>
</evidence>
<dbReference type="InterPro" id="IPR017946">
    <property type="entry name" value="PLC-like_Pdiesterase_TIM-brl"/>
</dbReference>
<dbReference type="PANTHER" id="PTHR43620:SF6">
    <property type="entry name" value="GLYCEROPHOSPHODIESTER PHOSPHODIESTERASE"/>
    <property type="match status" value="1"/>
</dbReference>
<organism evidence="10 11">
    <name type="scientific">Oryza rufipogon</name>
    <name type="common">Brownbeard rice</name>
    <name type="synonym">Asian wild rice</name>
    <dbReference type="NCBI Taxonomy" id="4529"/>
    <lineage>
        <taxon>Eukaryota</taxon>
        <taxon>Viridiplantae</taxon>
        <taxon>Streptophyta</taxon>
        <taxon>Embryophyta</taxon>
        <taxon>Tracheophyta</taxon>
        <taxon>Spermatophyta</taxon>
        <taxon>Magnoliopsida</taxon>
        <taxon>Liliopsida</taxon>
        <taxon>Poales</taxon>
        <taxon>Poaceae</taxon>
        <taxon>BOP clade</taxon>
        <taxon>Oryzoideae</taxon>
        <taxon>Oryzeae</taxon>
        <taxon>Oryzinae</taxon>
        <taxon>Oryza</taxon>
    </lineage>
</organism>
<comment type="catalytic activity">
    <reaction evidence="6">
        <text>a sn-glycero-3-phosphodiester + H2O = an alcohol + sn-glycerol 3-phosphate + H(+)</text>
        <dbReference type="Rhea" id="RHEA:12969"/>
        <dbReference type="ChEBI" id="CHEBI:15377"/>
        <dbReference type="ChEBI" id="CHEBI:15378"/>
        <dbReference type="ChEBI" id="CHEBI:30879"/>
        <dbReference type="ChEBI" id="CHEBI:57597"/>
        <dbReference type="ChEBI" id="CHEBI:83408"/>
        <dbReference type="EC" id="3.1.4.46"/>
    </reaction>
</comment>
<dbReference type="SUPFAM" id="SSF51695">
    <property type="entry name" value="PLC-like phosphodiesterases"/>
    <property type="match status" value="2"/>
</dbReference>
<protein>
    <recommendedName>
        <fullName evidence="1">glycerophosphodiester phosphodiesterase</fullName>
        <ecNumber evidence="1">3.1.4.46</ecNumber>
    </recommendedName>
</protein>
<dbReference type="EC" id="3.1.4.46" evidence="1"/>
<dbReference type="Gene3D" id="3.20.20.190">
    <property type="entry name" value="Phosphatidylinositol (PI) phosphodiesterase"/>
    <property type="match status" value="2"/>
</dbReference>
<evidence type="ECO:0000313" key="11">
    <source>
        <dbReference type="Proteomes" id="UP000008022"/>
    </source>
</evidence>
<feature type="signal peptide" evidence="8">
    <location>
        <begin position="1"/>
        <end position="37"/>
    </location>
</feature>
<sequence>MTTSSWGGGGGGGGGAVRLWCCGLLLMLLSGGGGAAAQRPPAYKTLSGKAPLVIAKGGFSGVFPDSSQNAYVFALSSTSGDTTLWCDVQLTKDGVGICLRDLLMNNCTSINQAYPAGEKAYIVNGQRSKGWFPIDYTISSLQSVILTQAIWSRTDKFDFAYLPILPVINVTNLAKPSSVWLNIEHDIFYRQHGLNMTKYILSISKGGSVQYISSPELGFLQSISGRVNRKTKLVFRFLDATSSDPSSNQTYGSLLNNLAFIKTVASGIMVPKEYIWRVTTDNYIQPATSIVRDAHSAGLEIYASDFANDRIIPYNYSYDPLEEYLHFVGSDNFSVDGVLSEYPLTAAVAIGCFTNLNVSSKTDHGSPLIISHNGASGDYPDCTDLAYQKAVDDGADVIDCSIQMTSDGVPVCMSSINLFETTNVQRTSFSNRASIFKDIQPTPGIFTFNLTWADISSSDLRPKISSPESIYYLVRNPVHKNAGNFFRLSDFLTFAKDKDLSGIMIIIKNAVFMANSLGFDVVDSVTKALSDAGYNNQTTKAKEVMIQSEDSAVLVNLKQLETKYKLVYTLPSTIGDASASSLVDVKKFADAVIVDRESIFPESQGFIMKETNLVKDLRSAGLAIYAQVFRNEFVSPPWDFFSDVTVEINSYVQLVNIDGIITDFPKTVRRYKIIYPGHIMVSLTVAACTHAVLLAVNSCTGLGVNMPSYMKPAQIGGLAQLLYGSQAQPPALAPMPVLNSSDVTEPPFPSAAPKNAPGGAANGSTPAPGASPSGSQAAAVMRAGILPMVTALFASLLI</sequence>
<dbReference type="PROSITE" id="PS51704">
    <property type="entry name" value="GP_PDE"/>
    <property type="match status" value="2"/>
</dbReference>
<keyword evidence="4" id="KW-0378">Hydrolase</keyword>
<reference evidence="10" key="2">
    <citation type="submission" date="2015-06" db="UniProtKB">
        <authorList>
            <consortium name="EnsemblPlants"/>
        </authorList>
    </citation>
    <scope>IDENTIFICATION</scope>
</reference>
<keyword evidence="2 8" id="KW-0732">Signal</keyword>
<dbReference type="STRING" id="4529.A0A0E0QKV9"/>
<evidence type="ECO:0000256" key="5">
    <source>
        <dbReference type="ARBA" id="ARBA00023180"/>
    </source>
</evidence>
<keyword evidence="3" id="KW-0319">Glycerol metabolism</keyword>
<evidence type="ECO:0000256" key="3">
    <source>
        <dbReference type="ARBA" id="ARBA00022798"/>
    </source>
</evidence>
<dbReference type="Pfam" id="PF03009">
    <property type="entry name" value="GDPD"/>
    <property type="match status" value="1"/>
</dbReference>
<dbReference type="OMA" id="NNCTSIN"/>
<dbReference type="PANTHER" id="PTHR43620">
    <property type="entry name" value="GLYCEROPHOSPHORYL DIESTER PHOSPHODIESTERASE"/>
    <property type="match status" value="1"/>
</dbReference>
<dbReference type="Proteomes" id="UP000008022">
    <property type="component" value="Unassembled WGS sequence"/>
</dbReference>
<dbReference type="GO" id="GO:0008889">
    <property type="term" value="F:glycerophosphodiester phosphodiesterase activity"/>
    <property type="evidence" value="ECO:0007669"/>
    <property type="project" value="UniProtKB-EC"/>
</dbReference>
<evidence type="ECO:0000256" key="4">
    <source>
        <dbReference type="ARBA" id="ARBA00022801"/>
    </source>
</evidence>
<evidence type="ECO:0000256" key="1">
    <source>
        <dbReference type="ARBA" id="ARBA00012247"/>
    </source>
</evidence>
<accession>A0A0E0QKV9</accession>
<evidence type="ECO:0000259" key="9">
    <source>
        <dbReference type="PROSITE" id="PS51704"/>
    </source>
</evidence>
<dbReference type="InterPro" id="IPR030395">
    <property type="entry name" value="GP_PDE_dom"/>
</dbReference>